<dbReference type="InterPro" id="IPR011719">
    <property type="entry name" value="CHP02058"/>
</dbReference>
<dbReference type="AlphaFoldDB" id="A0A382NL06"/>
<dbReference type="InterPro" id="IPR037103">
    <property type="entry name" value="Tubulin/FtsZ-like_C"/>
</dbReference>
<evidence type="ECO:0000256" key="1">
    <source>
        <dbReference type="ARBA" id="ARBA00022741"/>
    </source>
</evidence>
<dbReference type="EMBL" id="UINC01100722">
    <property type="protein sequence ID" value="SVC60995.1"/>
    <property type="molecule type" value="Genomic_DNA"/>
</dbReference>
<dbReference type="GO" id="GO:0005525">
    <property type="term" value="F:GTP binding"/>
    <property type="evidence" value="ECO:0007669"/>
    <property type="project" value="UniProtKB-KW"/>
</dbReference>
<dbReference type="NCBIfam" id="TIGR02058">
    <property type="entry name" value="lin0512_fam"/>
    <property type="match status" value="1"/>
</dbReference>
<dbReference type="Pfam" id="PF09585">
    <property type="entry name" value="Lin0512_fam"/>
    <property type="match status" value="1"/>
</dbReference>
<dbReference type="PANTHER" id="PTHR34784">
    <property type="entry name" value="50S RIBOSOMAL PROTEIN L34"/>
    <property type="match status" value="1"/>
</dbReference>
<evidence type="ECO:0000313" key="3">
    <source>
        <dbReference type="EMBL" id="SVC60995.1"/>
    </source>
</evidence>
<keyword evidence="1" id="KW-0547">Nucleotide-binding</keyword>
<dbReference type="PANTHER" id="PTHR34784:SF1">
    <property type="entry name" value="50S RIBOSOMAL PROTEIN L34"/>
    <property type="match status" value="1"/>
</dbReference>
<reference evidence="3" key="1">
    <citation type="submission" date="2018-05" db="EMBL/GenBank/DDBJ databases">
        <authorList>
            <person name="Lanie J.A."/>
            <person name="Ng W.-L."/>
            <person name="Kazmierczak K.M."/>
            <person name="Andrzejewski T.M."/>
            <person name="Davidsen T.M."/>
            <person name="Wayne K.J."/>
            <person name="Tettelin H."/>
            <person name="Glass J.I."/>
            <person name="Rusch D."/>
            <person name="Podicherti R."/>
            <person name="Tsui H.-C.T."/>
            <person name="Winkler M.E."/>
        </authorList>
    </citation>
    <scope>NUCLEOTIDE SEQUENCE</scope>
</reference>
<name>A0A382NL06_9ZZZZ</name>
<evidence type="ECO:0000256" key="2">
    <source>
        <dbReference type="ARBA" id="ARBA00023134"/>
    </source>
</evidence>
<accession>A0A382NL06</accession>
<sequence length="116" mass="12273">MTMTYQPLILEIGTGIDLHGHNATEAARRAVWNAVHQSSLMGLGLFGPDTSKNMVVEVTIAISRPDEVDEETVLAVLPHGIGKLNLVKGGLEIEGREGSGDFTLIANAAVIAKVNV</sequence>
<keyword evidence="2" id="KW-0342">GTP-binding</keyword>
<organism evidence="3">
    <name type="scientific">marine metagenome</name>
    <dbReference type="NCBI Taxonomy" id="408172"/>
    <lineage>
        <taxon>unclassified sequences</taxon>
        <taxon>metagenomes</taxon>
        <taxon>ecological metagenomes</taxon>
    </lineage>
</organism>
<protein>
    <submittedName>
        <fullName evidence="3">Uncharacterized protein</fullName>
    </submittedName>
</protein>
<gene>
    <name evidence="3" type="ORF">METZ01_LOCUS313849</name>
</gene>
<proteinExistence type="predicted"/>
<dbReference type="Gene3D" id="3.30.1330.20">
    <property type="entry name" value="Tubulin/FtsZ, C-terminal domain"/>
    <property type="match status" value="1"/>
</dbReference>